<feature type="domain" description="MlaB-like STAS" evidence="2">
    <location>
        <begin position="22"/>
        <end position="88"/>
    </location>
</feature>
<evidence type="ECO:0000259" key="2">
    <source>
        <dbReference type="Pfam" id="PF13466"/>
    </source>
</evidence>
<feature type="transmembrane region" description="Helical" evidence="1">
    <location>
        <begin position="161"/>
        <end position="178"/>
    </location>
</feature>
<keyword evidence="1" id="KW-0997">Cell inner membrane</keyword>
<comment type="subcellular location">
    <subcellularLocation>
        <location evidence="1">Cell inner membrane</location>
        <topology evidence="1">Multi-pass membrane protein</topology>
    </subcellularLocation>
</comment>
<keyword evidence="1" id="KW-0472">Membrane</keyword>
<dbReference type="STRING" id="83765.SAMN05660284_01967"/>
<dbReference type="GO" id="GO:0043190">
    <property type="term" value="C:ATP-binding cassette (ABC) transporter complex"/>
    <property type="evidence" value="ECO:0007669"/>
    <property type="project" value="InterPro"/>
</dbReference>
<keyword evidence="1" id="KW-1003">Cell membrane</keyword>
<gene>
    <name evidence="3" type="ORF">SAMN05660284_01967</name>
</gene>
<evidence type="ECO:0000313" key="3">
    <source>
        <dbReference type="EMBL" id="SFN65105.1"/>
    </source>
</evidence>
<dbReference type="OrthoDB" id="9810518at2"/>
<dbReference type="Proteomes" id="UP000242869">
    <property type="component" value="Unassembled WGS sequence"/>
</dbReference>
<organism evidence="3 4">
    <name type="scientific">Formivibrio citricus</name>
    <dbReference type="NCBI Taxonomy" id="83765"/>
    <lineage>
        <taxon>Bacteria</taxon>
        <taxon>Pseudomonadati</taxon>
        <taxon>Pseudomonadota</taxon>
        <taxon>Betaproteobacteria</taxon>
        <taxon>Neisseriales</taxon>
        <taxon>Chitinibacteraceae</taxon>
        <taxon>Formivibrio</taxon>
    </lineage>
</organism>
<dbReference type="InterPro" id="IPR003453">
    <property type="entry name" value="ABC_MlaE_roteobac"/>
</dbReference>
<dbReference type="Pfam" id="PF13466">
    <property type="entry name" value="STAS_2"/>
    <property type="match status" value="1"/>
</dbReference>
<proteinExistence type="inferred from homology"/>
<comment type="caution">
    <text evidence="1">Lacks conserved residue(s) required for the propagation of feature annotation.</text>
</comment>
<dbReference type="Pfam" id="PF02405">
    <property type="entry name" value="MlaE"/>
    <property type="match status" value="1"/>
</dbReference>
<name>A0A1I5ARP2_9NEIS</name>
<keyword evidence="1" id="KW-0812">Transmembrane</keyword>
<sequence length="366" mass="38950">MDTTPPFASLDACPPGSDADFALSGRLELSTVSALWQETRQRIAGPTRIDASKVSACDGAGAALLFDLHRQGARIAGLRPEFQRLLDSLEPDKPFAPGKLAHRKPLLIRAGQFLHDWLLELRQQITFTGAIAADLADLVRHPRNLRWQDFLRQCELTGANALPIISLIAFLIGVILAFQSALPLRQFGAEIFVANLLGLSLVREMGPLITAILLAGRTGAAFAAEIGTMKVNEEVNALTTFGFDPVRFLVLPRLLAGLLMAPLLTACAEIVGLVAGALVLEGFGIPFNTFFHQVASSTNLADFVGGMVKAAVFGLEIAAIGCLRGLATGAGASAVGSSTTRAVVQTLVILVVTDGLFAMLYYYLKI</sequence>
<comment type="similarity">
    <text evidence="1">Belongs to the MlaE permease family.</text>
</comment>
<keyword evidence="4" id="KW-1185">Reference proteome</keyword>
<dbReference type="InterPro" id="IPR030802">
    <property type="entry name" value="Permease_MalE"/>
</dbReference>
<protein>
    <submittedName>
        <fullName evidence="3">Phospholipid/cholesterol/gamma-HCH transport system permease protein</fullName>
    </submittedName>
</protein>
<dbReference type="GO" id="GO:0005548">
    <property type="term" value="F:phospholipid transporter activity"/>
    <property type="evidence" value="ECO:0007669"/>
    <property type="project" value="TreeGrafter"/>
</dbReference>
<dbReference type="EMBL" id="FOVE01000014">
    <property type="protein sequence ID" value="SFN65105.1"/>
    <property type="molecule type" value="Genomic_DNA"/>
</dbReference>
<dbReference type="AlphaFoldDB" id="A0A1I5ARP2"/>
<reference evidence="4" key="1">
    <citation type="submission" date="2016-10" db="EMBL/GenBank/DDBJ databases">
        <authorList>
            <person name="Varghese N."/>
            <person name="Submissions S."/>
        </authorList>
    </citation>
    <scope>NUCLEOTIDE SEQUENCE [LARGE SCALE GENOMIC DNA]</scope>
    <source>
        <strain evidence="4">DSM 6150</strain>
    </source>
</reference>
<dbReference type="SUPFAM" id="SSF52091">
    <property type="entry name" value="SpoIIaa-like"/>
    <property type="match status" value="1"/>
</dbReference>
<feature type="transmembrane region" description="Helical" evidence="1">
    <location>
        <begin position="342"/>
        <end position="364"/>
    </location>
</feature>
<evidence type="ECO:0000313" key="4">
    <source>
        <dbReference type="Proteomes" id="UP000242869"/>
    </source>
</evidence>
<evidence type="ECO:0000256" key="1">
    <source>
        <dbReference type="RuleBase" id="RU362044"/>
    </source>
</evidence>
<keyword evidence="1" id="KW-1133">Transmembrane helix</keyword>
<accession>A0A1I5ARP2</accession>
<dbReference type="PANTHER" id="PTHR30188">
    <property type="entry name" value="ABC TRANSPORTER PERMEASE PROTEIN-RELATED"/>
    <property type="match status" value="1"/>
</dbReference>
<dbReference type="RefSeq" id="WP_091195361.1">
    <property type="nucleotide sequence ID" value="NZ_FOVE01000014.1"/>
</dbReference>
<dbReference type="InterPro" id="IPR058548">
    <property type="entry name" value="MlaB-like_STAS"/>
</dbReference>
<dbReference type="NCBIfam" id="TIGR00056">
    <property type="entry name" value="MlaE family lipid ABC transporter permease subunit"/>
    <property type="match status" value="1"/>
</dbReference>
<dbReference type="InterPro" id="IPR036513">
    <property type="entry name" value="STAS_dom_sf"/>
</dbReference>
<dbReference type="PANTHER" id="PTHR30188:SF3">
    <property type="entry name" value="ABC TRANSPORTER PERMEASE"/>
    <property type="match status" value="1"/>
</dbReference>